<proteinExistence type="predicted"/>
<name>A0A0F7SYA9_PHARH</name>
<protein>
    <submittedName>
        <fullName evidence="2">Uncharacterized protein</fullName>
    </submittedName>
</protein>
<feature type="transmembrane region" description="Helical" evidence="1">
    <location>
        <begin position="12"/>
        <end position="32"/>
    </location>
</feature>
<dbReference type="AlphaFoldDB" id="A0A0F7SYA9"/>
<evidence type="ECO:0000256" key="1">
    <source>
        <dbReference type="SAM" id="Phobius"/>
    </source>
</evidence>
<sequence>MSGLPPSTLYPTVFALASSIVIVLFIGLSMGVRQQRRREQRRLVYQLAYEERMALYKERARPDMFEVGGGKGRWAGTEQVDCDKINVDLPISALVLPHHPGVKVLPSVAPPVMICVIILQPKPPISDFPETRGEPDEEEEGLGVDVDLGMETINVVGDWRGVTRQAGLGFE</sequence>
<organism evidence="2">
    <name type="scientific">Phaffia rhodozyma</name>
    <name type="common">Yeast</name>
    <name type="synonym">Xanthophyllomyces dendrorhous</name>
    <dbReference type="NCBI Taxonomy" id="264483"/>
    <lineage>
        <taxon>Eukaryota</taxon>
        <taxon>Fungi</taxon>
        <taxon>Dikarya</taxon>
        <taxon>Basidiomycota</taxon>
        <taxon>Agaricomycotina</taxon>
        <taxon>Tremellomycetes</taxon>
        <taxon>Cystofilobasidiales</taxon>
        <taxon>Mrakiaceae</taxon>
        <taxon>Phaffia</taxon>
    </lineage>
</organism>
<keyword evidence="1" id="KW-1133">Transmembrane helix</keyword>
<keyword evidence="1" id="KW-0812">Transmembrane</keyword>
<evidence type="ECO:0000313" key="2">
    <source>
        <dbReference type="EMBL" id="CED85238.1"/>
    </source>
</evidence>
<keyword evidence="1" id="KW-0472">Membrane</keyword>
<accession>A0A0F7SYA9</accession>
<dbReference type="EMBL" id="LN483332">
    <property type="protein sequence ID" value="CED85238.1"/>
    <property type="molecule type" value="Genomic_DNA"/>
</dbReference>
<reference evidence="2" key="1">
    <citation type="submission" date="2014-08" db="EMBL/GenBank/DDBJ databases">
        <authorList>
            <person name="Sharma Rahul"/>
            <person name="Thines Marco"/>
        </authorList>
    </citation>
    <scope>NUCLEOTIDE SEQUENCE</scope>
</reference>